<organism evidence="2 3">
    <name type="scientific">Gigaspora margarita</name>
    <dbReference type="NCBI Taxonomy" id="4874"/>
    <lineage>
        <taxon>Eukaryota</taxon>
        <taxon>Fungi</taxon>
        <taxon>Fungi incertae sedis</taxon>
        <taxon>Mucoromycota</taxon>
        <taxon>Glomeromycotina</taxon>
        <taxon>Glomeromycetes</taxon>
        <taxon>Diversisporales</taxon>
        <taxon>Gigasporaceae</taxon>
        <taxon>Gigaspora</taxon>
    </lineage>
</organism>
<accession>A0A8H4B463</accession>
<evidence type="ECO:0000256" key="1">
    <source>
        <dbReference type="SAM" id="MobiDB-lite"/>
    </source>
</evidence>
<evidence type="ECO:0000313" key="2">
    <source>
        <dbReference type="EMBL" id="KAF0558435.1"/>
    </source>
</evidence>
<protein>
    <submittedName>
        <fullName evidence="2">Uncharacterized protein</fullName>
    </submittedName>
</protein>
<keyword evidence="3" id="KW-1185">Reference proteome</keyword>
<dbReference type="EMBL" id="WTPW01000021">
    <property type="protein sequence ID" value="KAF0558435.1"/>
    <property type="molecule type" value="Genomic_DNA"/>
</dbReference>
<dbReference type="Proteomes" id="UP000439903">
    <property type="component" value="Unassembled WGS sequence"/>
</dbReference>
<sequence>MSSSKSEDQTEISIDVPREEKNKVPHGGKKIDEYVLSPNMKCIATFSKEDKSIVAWSITDELIVNYDNSLNVNDLERALNTDKLCKKPDFNYENIFENIYGDVLLGISNCQQVIIQLSYDDFAIGFAIIDIRTKLRQILIAQGLEGLTYCVAFLENEDLVIIKFWPVYRAYIFSKSNINEKQKWTCKNIIELEKKLNIIYAIFLKKENCLCASIAKFL</sequence>
<reference evidence="2 3" key="1">
    <citation type="journal article" date="2019" name="Environ. Microbiol.">
        <title>At the nexus of three kingdoms: the genome of the mycorrhizal fungus Gigaspora margarita provides insights into plant, endobacterial and fungal interactions.</title>
        <authorList>
            <person name="Venice F."/>
            <person name="Ghignone S."/>
            <person name="Salvioli di Fossalunga A."/>
            <person name="Amselem J."/>
            <person name="Novero M."/>
            <person name="Xianan X."/>
            <person name="Sedzielewska Toro K."/>
            <person name="Morin E."/>
            <person name="Lipzen A."/>
            <person name="Grigoriev I.V."/>
            <person name="Henrissat B."/>
            <person name="Martin F.M."/>
            <person name="Bonfante P."/>
        </authorList>
    </citation>
    <scope>NUCLEOTIDE SEQUENCE [LARGE SCALE GENOMIC DNA]</scope>
    <source>
        <strain evidence="2 3">BEG34</strain>
    </source>
</reference>
<feature type="region of interest" description="Disordered" evidence="1">
    <location>
        <begin position="1"/>
        <end position="25"/>
    </location>
</feature>
<name>A0A8H4B463_GIGMA</name>
<proteinExistence type="predicted"/>
<evidence type="ECO:0000313" key="3">
    <source>
        <dbReference type="Proteomes" id="UP000439903"/>
    </source>
</evidence>
<comment type="caution">
    <text evidence="2">The sequence shown here is derived from an EMBL/GenBank/DDBJ whole genome shotgun (WGS) entry which is preliminary data.</text>
</comment>
<dbReference type="AlphaFoldDB" id="A0A8H4B463"/>
<gene>
    <name evidence="2" type="ORF">F8M41_009325</name>
</gene>
<feature type="compositionally biased region" description="Basic and acidic residues" evidence="1">
    <location>
        <begin position="16"/>
        <end position="25"/>
    </location>
</feature>
<dbReference type="OrthoDB" id="10373420at2759"/>